<keyword evidence="1" id="KW-0560">Oxidoreductase</keyword>
<dbReference type="GO" id="GO:0016491">
    <property type="term" value="F:oxidoreductase activity"/>
    <property type="evidence" value="ECO:0007669"/>
    <property type="project" value="UniProtKB-KW"/>
</dbReference>
<keyword evidence="5" id="KW-1185">Reference proteome</keyword>
<dbReference type="AlphaFoldDB" id="S8AWJ4"/>
<protein>
    <recommendedName>
        <fullName evidence="3">TauD/TfdA-like domain-containing protein</fullName>
    </recommendedName>
</protein>
<gene>
    <name evidence="4" type="ORF">PDE_01188</name>
</gene>
<dbReference type="PhylomeDB" id="S8AWJ4"/>
<dbReference type="STRING" id="933388.S8AWJ4"/>
<evidence type="ECO:0000256" key="2">
    <source>
        <dbReference type="ARBA" id="ARBA00061420"/>
    </source>
</evidence>
<dbReference type="InterPro" id="IPR003819">
    <property type="entry name" value="TauD/TfdA-like"/>
</dbReference>
<evidence type="ECO:0000259" key="3">
    <source>
        <dbReference type="Pfam" id="PF02668"/>
    </source>
</evidence>
<evidence type="ECO:0000256" key="1">
    <source>
        <dbReference type="ARBA" id="ARBA00023002"/>
    </source>
</evidence>
<dbReference type="Proteomes" id="UP000019376">
    <property type="component" value="Unassembled WGS sequence"/>
</dbReference>
<dbReference type="InterPro" id="IPR042098">
    <property type="entry name" value="TauD-like_sf"/>
</dbReference>
<dbReference type="Gene3D" id="3.60.130.10">
    <property type="entry name" value="Clavaminate synthase-like"/>
    <property type="match status" value="1"/>
</dbReference>
<dbReference type="SUPFAM" id="SSF51197">
    <property type="entry name" value="Clavaminate synthase-like"/>
    <property type="match status" value="1"/>
</dbReference>
<evidence type="ECO:0000313" key="5">
    <source>
        <dbReference type="Proteomes" id="UP000019376"/>
    </source>
</evidence>
<accession>S8AWJ4</accession>
<dbReference type="Pfam" id="PF02668">
    <property type="entry name" value="TauD"/>
    <property type="match status" value="1"/>
</dbReference>
<feature type="domain" description="TauD/TfdA-like" evidence="3">
    <location>
        <begin position="345"/>
        <end position="600"/>
    </location>
</feature>
<reference evidence="4 5" key="1">
    <citation type="journal article" date="2013" name="PLoS ONE">
        <title>Genomic and secretomic analyses reveal unique features of the lignocellulolytic enzyme system of Penicillium decumbens.</title>
        <authorList>
            <person name="Liu G."/>
            <person name="Zhang L."/>
            <person name="Wei X."/>
            <person name="Zou G."/>
            <person name="Qin Y."/>
            <person name="Ma L."/>
            <person name="Li J."/>
            <person name="Zheng H."/>
            <person name="Wang S."/>
            <person name="Wang C."/>
            <person name="Xun L."/>
            <person name="Zhao G.-P."/>
            <person name="Zhou Z."/>
            <person name="Qu Y."/>
        </authorList>
    </citation>
    <scope>NUCLEOTIDE SEQUENCE [LARGE SCALE GENOMIC DNA]</scope>
    <source>
        <strain evidence="5">114-2 / CGMCC 5302</strain>
    </source>
</reference>
<dbReference type="FunFam" id="3.60.130.10:FF:000012">
    <property type="entry name" value="Pyoverdine/dityrosine biosynthesis protein, putative (AFU_orthologue AFUA_5G02660)"/>
    <property type="match status" value="1"/>
</dbReference>
<name>S8AWJ4_PENO1</name>
<sequence length="603" mass="67865">MPYAGTPPPPPTEEKVSQILSIISAYRHRSSNVADRFSEFVPTLEKQLSDTVSKGETVRFILPAFPFKAPAEGNKRKTLGSLPDKAEEIALKTLDGFADSIAEIYEGGATVVLVSDASVYGDLLKISDADAFAYHQELKKLASSLELTHLEFVRPGELAGVVPESAKTIEEYSAHVSKTRMLLDGSLAQSVDPTEDENVQATSRHYDTALPQSDDPEAFKAAMLKRGKAYAKLIASSAESSIRLSIHESNNVGKVTLDLFPPATNPDFITPWHGAVAVLADASVRIVDASTVDMNKFEVVRNQEGRPWLLREKCDLFDWFGMEVDFEPLFPCGMLVRPRHGYGPYKFEDVDMKRVRRLALSSAPLLLRGFTMEIEKEVFRQKARELGEIQMWPFGDILEVRENADFNMNNVLTREAMPFHYDGVFKTVQDEKTGEWISVPPLFQMFRNRAASQSKGGLTLFSSSRNLIPLLGPDSIPLEELRQLKWKTFTAVNEAFGGHELQLPFIITHPESHVDTFRFHEPWPESKCIAGSSEPTIVQVVGWPQDKSDALCEKLTRLLYDRRVAYRHQWNAGDFIFNDNAMTHHTRTAFEDGHREHWRVHVS</sequence>
<comment type="similarity">
    <text evidence="2">Belongs to the isocyanide synthase family.</text>
</comment>
<dbReference type="Pfam" id="PF05141">
    <property type="entry name" value="DIT1_PvcA"/>
    <property type="match status" value="1"/>
</dbReference>
<dbReference type="eggNOG" id="ENOG502RNZ1">
    <property type="taxonomic scope" value="Eukaryota"/>
</dbReference>
<dbReference type="InterPro" id="IPR007817">
    <property type="entry name" value="Isocyanide_synthase_DIT1"/>
</dbReference>
<dbReference type="OrthoDB" id="429813at2759"/>
<organism evidence="4 5">
    <name type="scientific">Penicillium oxalicum (strain 114-2 / CGMCC 5302)</name>
    <name type="common">Penicillium decumbens</name>
    <dbReference type="NCBI Taxonomy" id="933388"/>
    <lineage>
        <taxon>Eukaryota</taxon>
        <taxon>Fungi</taxon>
        <taxon>Dikarya</taxon>
        <taxon>Ascomycota</taxon>
        <taxon>Pezizomycotina</taxon>
        <taxon>Eurotiomycetes</taxon>
        <taxon>Eurotiomycetidae</taxon>
        <taxon>Eurotiales</taxon>
        <taxon>Aspergillaceae</taxon>
        <taxon>Penicillium</taxon>
    </lineage>
</organism>
<dbReference type="PANTHER" id="PTHR37285">
    <property type="entry name" value="SPORE WALL MATURATION PROTEIN DIT1"/>
    <property type="match status" value="1"/>
</dbReference>
<evidence type="ECO:0000313" key="4">
    <source>
        <dbReference type="EMBL" id="EPS26252.1"/>
    </source>
</evidence>
<dbReference type="EMBL" id="KB644408">
    <property type="protein sequence ID" value="EPS26252.1"/>
    <property type="molecule type" value="Genomic_DNA"/>
</dbReference>
<proteinExistence type="inferred from homology"/>
<dbReference type="PANTHER" id="PTHR37285:SF5">
    <property type="entry name" value="SPORE WALL MATURATION PROTEIN DIT1"/>
    <property type="match status" value="1"/>
</dbReference>
<dbReference type="HOGENOM" id="CLU_015940_0_0_1"/>